<name>A0ABT8YTQ9_9HYPH</name>
<evidence type="ECO:0000313" key="2">
    <source>
        <dbReference type="EMBL" id="MDO6966729.1"/>
    </source>
</evidence>
<reference evidence="2" key="2">
    <citation type="submission" date="2023-07" db="EMBL/GenBank/DDBJ databases">
        <authorList>
            <person name="Shen H."/>
        </authorList>
    </citation>
    <scope>NUCLEOTIDE SEQUENCE</scope>
    <source>
        <strain evidence="2">TNR-22</strain>
    </source>
</reference>
<dbReference type="PANTHER" id="PTHR21366">
    <property type="entry name" value="GLYOXALASE FAMILY PROTEIN"/>
    <property type="match status" value="1"/>
</dbReference>
<dbReference type="InterPro" id="IPR029068">
    <property type="entry name" value="Glyas_Bleomycin-R_OHBP_Dase"/>
</dbReference>
<comment type="caution">
    <text evidence="2">The sequence shown here is derived from an EMBL/GenBank/DDBJ whole genome shotgun (WGS) entry which is preliminary data.</text>
</comment>
<evidence type="ECO:0000313" key="3">
    <source>
        <dbReference type="Proteomes" id="UP001174932"/>
    </source>
</evidence>
<dbReference type="PANTHER" id="PTHR21366:SF14">
    <property type="entry name" value="GLYOXALASE DOMAIN-CONTAINING PROTEIN 5"/>
    <property type="match status" value="1"/>
</dbReference>
<evidence type="ECO:0000259" key="1">
    <source>
        <dbReference type="PROSITE" id="PS51819"/>
    </source>
</evidence>
<organism evidence="2 3">
    <name type="scientific">Rhizobium alvei</name>
    <dbReference type="NCBI Taxonomy" id="1132659"/>
    <lineage>
        <taxon>Bacteria</taxon>
        <taxon>Pseudomonadati</taxon>
        <taxon>Pseudomonadota</taxon>
        <taxon>Alphaproteobacteria</taxon>
        <taxon>Hyphomicrobiales</taxon>
        <taxon>Rhizobiaceae</taxon>
        <taxon>Rhizobium/Agrobacterium group</taxon>
        <taxon>Rhizobium</taxon>
    </lineage>
</organism>
<dbReference type="InterPro" id="IPR037523">
    <property type="entry name" value="VOC_core"/>
</dbReference>
<proteinExistence type="predicted"/>
<dbReference type="PROSITE" id="PS51819">
    <property type="entry name" value="VOC"/>
    <property type="match status" value="2"/>
</dbReference>
<reference evidence="2" key="1">
    <citation type="journal article" date="2015" name="Int. J. Syst. Evol. Microbiol.">
        <title>Rhizobium alvei sp. nov., isolated from a freshwater river.</title>
        <authorList>
            <person name="Sheu S.Y."/>
            <person name="Huang H.W."/>
            <person name="Young C.C."/>
            <person name="Chen W.M."/>
        </authorList>
    </citation>
    <scope>NUCLEOTIDE SEQUENCE</scope>
    <source>
        <strain evidence="2">TNR-22</strain>
    </source>
</reference>
<gene>
    <name evidence="2" type="ORF">Q4481_22480</name>
</gene>
<dbReference type="RefSeq" id="WP_304378654.1">
    <property type="nucleotide sequence ID" value="NZ_JAUOZU010000020.1"/>
</dbReference>
<dbReference type="EMBL" id="JAUOZU010000020">
    <property type="protein sequence ID" value="MDO6966729.1"/>
    <property type="molecule type" value="Genomic_DNA"/>
</dbReference>
<dbReference type="Gene3D" id="3.10.180.10">
    <property type="entry name" value="2,3-Dihydroxybiphenyl 1,2-Dioxygenase, domain 1"/>
    <property type="match status" value="2"/>
</dbReference>
<protein>
    <submittedName>
        <fullName evidence="2">VOC family protein</fullName>
    </submittedName>
</protein>
<feature type="domain" description="VOC" evidence="1">
    <location>
        <begin position="8"/>
        <end position="122"/>
    </location>
</feature>
<dbReference type="Pfam" id="PF00903">
    <property type="entry name" value="Glyoxalase"/>
    <property type="match status" value="2"/>
</dbReference>
<dbReference type="SUPFAM" id="SSF54593">
    <property type="entry name" value="Glyoxalase/Bleomycin resistance protein/Dihydroxybiphenyl dioxygenase"/>
    <property type="match status" value="1"/>
</dbReference>
<keyword evidence="3" id="KW-1185">Reference proteome</keyword>
<sequence>MTIFPVTALRSVELSTPSLDHSIAFYTGVWGLDLVAREGDKAWLAATGSDFHVLELKAGEGSDLRKVSFHTSSEDELERLAGVFSAQGATFVRPLEAAPGPAGGRHFAVREPQGCCLEFVHGDATKPARNVADRPVRLAHVNINSVDVDALAGFYEQALGFALTDRSKAMAFLRCNSDHHAVVIADAPTNGLNHIAFLMPDLESVMRGAGNVKDAGYPIGWGVGRHGPGDNVFAYFVDPMGVVVEYTAEVLQVDDHYRVGCPDDWIWPPGRSDQWGIAPPKSEECKKAQISVPFASP</sequence>
<dbReference type="Proteomes" id="UP001174932">
    <property type="component" value="Unassembled WGS sequence"/>
</dbReference>
<dbReference type="InterPro" id="IPR004360">
    <property type="entry name" value="Glyas_Fos-R_dOase_dom"/>
</dbReference>
<accession>A0ABT8YTQ9</accession>
<dbReference type="InterPro" id="IPR050383">
    <property type="entry name" value="GlyoxalaseI/FosfomycinResist"/>
</dbReference>
<feature type="domain" description="VOC" evidence="1">
    <location>
        <begin position="137"/>
        <end position="249"/>
    </location>
</feature>